<accession>A0A3B0RLA5</accession>
<name>A0A3B0RLA5_9ZZZZ</name>
<dbReference type="InterPro" id="IPR018735">
    <property type="entry name" value="DUF2277"/>
</dbReference>
<sequence length="67" mass="7251">MCRSIKTLRSLDPPATSDDVAAAARQFVRKISGYRDPSKVNTAAFEQAVTDISGISQRLLDSLVVRG</sequence>
<organism evidence="1">
    <name type="scientific">hydrothermal vent metagenome</name>
    <dbReference type="NCBI Taxonomy" id="652676"/>
    <lineage>
        <taxon>unclassified sequences</taxon>
        <taxon>metagenomes</taxon>
        <taxon>ecological metagenomes</taxon>
    </lineage>
</organism>
<reference evidence="1" key="1">
    <citation type="submission" date="2018-06" db="EMBL/GenBank/DDBJ databases">
        <authorList>
            <person name="Zhirakovskaya E."/>
        </authorList>
    </citation>
    <scope>NUCLEOTIDE SEQUENCE</scope>
</reference>
<evidence type="ECO:0008006" key="2">
    <source>
        <dbReference type="Google" id="ProtNLM"/>
    </source>
</evidence>
<dbReference type="Pfam" id="PF10041">
    <property type="entry name" value="DUF2277"/>
    <property type="match status" value="1"/>
</dbReference>
<dbReference type="AlphaFoldDB" id="A0A3B0RLA5"/>
<proteinExistence type="predicted"/>
<protein>
    <recommendedName>
        <fullName evidence="2">DUF2277 domain-containing protein</fullName>
    </recommendedName>
</protein>
<gene>
    <name evidence="1" type="ORF">MNBD_ACTINO02-2989</name>
</gene>
<dbReference type="EMBL" id="UOEK01000031">
    <property type="protein sequence ID" value="VAV92797.1"/>
    <property type="molecule type" value="Genomic_DNA"/>
</dbReference>
<evidence type="ECO:0000313" key="1">
    <source>
        <dbReference type="EMBL" id="VAV92797.1"/>
    </source>
</evidence>